<proteinExistence type="predicted"/>
<evidence type="ECO:0000313" key="3">
    <source>
        <dbReference type="Proteomes" id="UP001458880"/>
    </source>
</evidence>
<evidence type="ECO:0000259" key="1">
    <source>
        <dbReference type="Pfam" id="PF25597"/>
    </source>
</evidence>
<name>A0AAW1KM88_POPJA</name>
<organism evidence="2 3">
    <name type="scientific">Popillia japonica</name>
    <name type="common">Japanese beetle</name>
    <dbReference type="NCBI Taxonomy" id="7064"/>
    <lineage>
        <taxon>Eukaryota</taxon>
        <taxon>Metazoa</taxon>
        <taxon>Ecdysozoa</taxon>
        <taxon>Arthropoda</taxon>
        <taxon>Hexapoda</taxon>
        <taxon>Insecta</taxon>
        <taxon>Pterygota</taxon>
        <taxon>Neoptera</taxon>
        <taxon>Endopterygota</taxon>
        <taxon>Coleoptera</taxon>
        <taxon>Polyphaga</taxon>
        <taxon>Scarabaeiformia</taxon>
        <taxon>Scarabaeidae</taxon>
        <taxon>Rutelinae</taxon>
        <taxon>Popillia</taxon>
    </lineage>
</organism>
<reference evidence="2 3" key="1">
    <citation type="journal article" date="2024" name="BMC Genomics">
        <title>De novo assembly and annotation of Popillia japonica's genome with initial clues to its potential as an invasive pest.</title>
        <authorList>
            <person name="Cucini C."/>
            <person name="Boschi S."/>
            <person name="Funari R."/>
            <person name="Cardaioli E."/>
            <person name="Iannotti N."/>
            <person name="Marturano G."/>
            <person name="Paoli F."/>
            <person name="Bruttini M."/>
            <person name="Carapelli A."/>
            <person name="Frati F."/>
            <person name="Nardi F."/>
        </authorList>
    </citation>
    <scope>NUCLEOTIDE SEQUENCE [LARGE SCALE GENOMIC DNA]</scope>
    <source>
        <strain evidence="2">DMR45628</strain>
    </source>
</reference>
<dbReference type="EMBL" id="JASPKY010000209">
    <property type="protein sequence ID" value="KAK9720592.1"/>
    <property type="molecule type" value="Genomic_DNA"/>
</dbReference>
<dbReference type="Proteomes" id="UP001458880">
    <property type="component" value="Unassembled WGS sequence"/>
</dbReference>
<dbReference type="InterPro" id="IPR057670">
    <property type="entry name" value="SH3_retrovirus"/>
</dbReference>
<sequence>MNKEDYITKCNQKKLEILSLEKEIKEIFGNDVWVHVPKEKRRKLDMKSRHGIFVGYTENTKGYRVFFPDVNMVSIEREIIFTPELVRKNAGDNEESLVRLQCNLKRNQKMLYLQGTMKRKFSSNQALWQKKQMIAETSNAVRRLCYKLL</sequence>
<feature type="domain" description="Retroviral polymerase SH3-like" evidence="1">
    <location>
        <begin position="32"/>
        <end position="84"/>
    </location>
</feature>
<accession>A0AAW1KM88</accession>
<protein>
    <recommendedName>
        <fullName evidence="1">Retroviral polymerase SH3-like domain-containing protein</fullName>
    </recommendedName>
</protein>
<dbReference type="AlphaFoldDB" id="A0AAW1KM88"/>
<keyword evidence="3" id="KW-1185">Reference proteome</keyword>
<comment type="caution">
    <text evidence="2">The sequence shown here is derived from an EMBL/GenBank/DDBJ whole genome shotgun (WGS) entry which is preliminary data.</text>
</comment>
<gene>
    <name evidence="2" type="ORF">QE152_g21992</name>
</gene>
<evidence type="ECO:0000313" key="2">
    <source>
        <dbReference type="EMBL" id="KAK9720592.1"/>
    </source>
</evidence>
<dbReference type="Pfam" id="PF25597">
    <property type="entry name" value="SH3_retrovirus"/>
    <property type="match status" value="1"/>
</dbReference>